<dbReference type="Pfam" id="PF01243">
    <property type="entry name" value="PNPOx_N"/>
    <property type="match status" value="1"/>
</dbReference>
<keyword evidence="4" id="KW-1185">Reference proteome</keyword>
<keyword evidence="1" id="KW-0560">Oxidoreductase</keyword>
<dbReference type="Proteomes" id="UP000199614">
    <property type="component" value="Unassembled WGS sequence"/>
</dbReference>
<dbReference type="Gene3D" id="2.30.110.10">
    <property type="entry name" value="Electron Transport, Fmn-binding Protein, Chain A"/>
    <property type="match status" value="1"/>
</dbReference>
<dbReference type="RefSeq" id="WP_093343697.1">
    <property type="nucleotide sequence ID" value="NZ_FOUY01000015.1"/>
</dbReference>
<dbReference type="GO" id="GO:0016627">
    <property type="term" value="F:oxidoreductase activity, acting on the CH-CH group of donors"/>
    <property type="evidence" value="ECO:0007669"/>
    <property type="project" value="TreeGrafter"/>
</dbReference>
<reference evidence="3 4" key="1">
    <citation type="submission" date="2016-10" db="EMBL/GenBank/DDBJ databases">
        <authorList>
            <person name="de Groot N.N."/>
        </authorList>
    </citation>
    <scope>NUCLEOTIDE SEQUENCE [LARGE SCALE GENOMIC DNA]</scope>
    <source>
        <strain evidence="3 4">CGMCC 4.1877</strain>
    </source>
</reference>
<evidence type="ECO:0000259" key="2">
    <source>
        <dbReference type="Pfam" id="PF01243"/>
    </source>
</evidence>
<dbReference type="InterPro" id="IPR012349">
    <property type="entry name" value="Split_barrel_FMN-bd"/>
</dbReference>
<dbReference type="InterPro" id="IPR052019">
    <property type="entry name" value="F420H2_bilvrd_red/Heme_oxyg"/>
</dbReference>
<dbReference type="OrthoDB" id="5115613at2"/>
<dbReference type="STRING" id="260086.SAMN05216207_101525"/>
<sequence length="163" mass="18177">MTTWTEFVAAAPTVSEVFRRRHSATGNLCMLGTLRTDGFPRVSPVEPRVFEGELWLIGMPGTRKFADLRRDPRFTLHTATVDTRVTEGDAKIWGTAHDVRDPALHQRFAHALFEEIGLDLRGKEFGYFPAAEILGGSCVQIVDGHLDITVWRAGGAEEVVRKD</sequence>
<dbReference type="InterPro" id="IPR011576">
    <property type="entry name" value="Pyridox_Oxase_N"/>
</dbReference>
<evidence type="ECO:0000313" key="3">
    <source>
        <dbReference type="EMBL" id="SFN48422.1"/>
    </source>
</evidence>
<dbReference type="GO" id="GO:0005829">
    <property type="term" value="C:cytosol"/>
    <property type="evidence" value="ECO:0007669"/>
    <property type="project" value="TreeGrafter"/>
</dbReference>
<dbReference type="AlphaFoldDB" id="A0A1I4ZDT0"/>
<gene>
    <name evidence="3" type="ORF">SAMN05216207_101525</name>
</gene>
<dbReference type="GO" id="GO:0070967">
    <property type="term" value="F:coenzyme F420 binding"/>
    <property type="evidence" value="ECO:0007669"/>
    <property type="project" value="TreeGrafter"/>
</dbReference>
<dbReference type="PANTHER" id="PTHR35176:SF6">
    <property type="entry name" value="HEME OXYGENASE HI_0854-RELATED"/>
    <property type="match status" value="1"/>
</dbReference>
<proteinExistence type="predicted"/>
<dbReference type="PANTHER" id="PTHR35176">
    <property type="entry name" value="HEME OXYGENASE HI_0854-RELATED"/>
    <property type="match status" value="1"/>
</dbReference>
<feature type="domain" description="Pyridoxamine 5'-phosphate oxidase N-terminal" evidence="2">
    <location>
        <begin position="27"/>
        <end position="115"/>
    </location>
</feature>
<name>A0A1I4ZDT0_PSUAM</name>
<evidence type="ECO:0000256" key="1">
    <source>
        <dbReference type="ARBA" id="ARBA00023002"/>
    </source>
</evidence>
<dbReference type="EMBL" id="FOUY01000015">
    <property type="protein sequence ID" value="SFN48422.1"/>
    <property type="molecule type" value="Genomic_DNA"/>
</dbReference>
<accession>A0A1I4ZDT0</accession>
<dbReference type="SUPFAM" id="SSF50475">
    <property type="entry name" value="FMN-binding split barrel"/>
    <property type="match status" value="1"/>
</dbReference>
<organism evidence="3 4">
    <name type="scientific">Pseudonocardia ammonioxydans</name>
    <dbReference type="NCBI Taxonomy" id="260086"/>
    <lineage>
        <taxon>Bacteria</taxon>
        <taxon>Bacillati</taxon>
        <taxon>Actinomycetota</taxon>
        <taxon>Actinomycetes</taxon>
        <taxon>Pseudonocardiales</taxon>
        <taxon>Pseudonocardiaceae</taxon>
        <taxon>Pseudonocardia</taxon>
    </lineage>
</organism>
<evidence type="ECO:0000313" key="4">
    <source>
        <dbReference type="Proteomes" id="UP000199614"/>
    </source>
</evidence>
<protein>
    <submittedName>
        <fullName evidence="3">Pyridoxamine 5'-phosphate oxidase</fullName>
    </submittedName>
</protein>